<feature type="domain" description="EAL" evidence="3">
    <location>
        <begin position="481"/>
        <end position="735"/>
    </location>
</feature>
<dbReference type="RefSeq" id="WP_173122210.1">
    <property type="nucleotide sequence ID" value="NZ_JABRWJ010000002.1"/>
</dbReference>
<dbReference type="InterPro" id="IPR001633">
    <property type="entry name" value="EAL_dom"/>
</dbReference>
<dbReference type="NCBIfam" id="TIGR00254">
    <property type="entry name" value="GGDEF"/>
    <property type="match status" value="1"/>
</dbReference>
<keyword evidence="2" id="KW-0812">Transmembrane</keyword>
<dbReference type="InterPro" id="IPR035919">
    <property type="entry name" value="EAL_sf"/>
</dbReference>
<dbReference type="SUPFAM" id="SSF141868">
    <property type="entry name" value="EAL domain-like"/>
    <property type="match status" value="1"/>
</dbReference>
<proteinExistence type="predicted"/>
<comment type="caution">
    <text evidence="6">The sequence shown here is derived from an EMBL/GenBank/DDBJ whole genome shotgun (WGS) entry which is preliminary data.</text>
</comment>
<keyword evidence="7" id="KW-1185">Reference proteome</keyword>
<feature type="transmembrane region" description="Helical" evidence="2">
    <location>
        <begin position="188"/>
        <end position="208"/>
    </location>
</feature>
<dbReference type="InterPro" id="IPR043128">
    <property type="entry name" value="Rev_trsase/Diguanyl_cyclase"/>
</dbReference>
<dbReference type="PROSITE" id="PS50885">
    <property type="entry name" value="HAMP"/>
    <property type="match status" value="1"/>
</dbReference>
<feature type="domain" description="HAMP" evidence="4">
    <location>
        <begin position="209"/>
        <end position="264"/>
    </location>
</feature>
<dbReference type="Pfam" id="PF00563">
    <property type="entry name" value="EAL"/>
    <property type="match status" value="1"/>
</dbReference>
<feature type="domain" description="GGDEF" evidence="5">
    <location>
        <begin position="339"/>
        <end position="472"/>
    </location>
</feature>
<evidence type="ECO:0000313" key="6">
    <source>
        <dbReference type="EMBL" id="NRF67128.1"/>
    </source>
</evidence>
<dbReference type="SMART" id="SM00052">
    <property type="entry name" value="EAL"/>
    <property type="match status" value="1"/>
</dbReference>
<organism evidence="6 7">
    <name type="scientific">Pseudaquabacterium terrae</name>
    <dbReference type="NCBI Taxonomy" id="2732868"/>
    <lineage>
        <taxon>Bacteria</taxon>
        <taxon>Pseudomonadati</taxon>
        <taxon>Pseudomonadota</taxon>
        <taxon>Betaproteobacteria</taxon>
        <taxon>Burkholderiales</taxon>
        <taxon>Sphaerotilaceae</taxon>
        <taxon>Pseudaquabacterium</taxon>
    </lineage>
</organism>
<dbReference type="PANTHER" id="PTHR44757:SF2">
    <property type="entry name" value="BIOFILM ARCHITECTURE MAINTENANCE PROTEIN MBAA"/>
    <property type="match status" value="1"/>
</dbReference>
<keyword evidence="2" id="KW-0472">Membrane</keyword>
<reference evidence="6 7" key="1">
    <citation type="submission" date="2020-05" db="EMBL/GenBank/DDBJ databases">
        <title>Aquincola sp. isolate from soil.</title>
        <authorList>
            <person name="Han J."/>
            <person name="Kim D.-U."/>
        </authorList>
    </citation>
    <scope>NUCLEOTIDE SEQUENCE [LARGE SCALE GENOMIC DNA]</scope>
    <source>
        <strain evidence="6 7">S2</strain>
    </source>
</reference>
<dbReference type="PANTHER" id="PTHR44757">
    <property type="entry name" value="DIGUANYLATE CYCLASE DGCP"/>
    <property type="match status" value="1"/>
</dbReference>
<name>A0ABX2EET0_9BURK</name>
<dbReference type="SMART" id="SM00304">
    <property type="entry name" value="HAMP"/>
    <property type="match status" value="1"/>
</dbReference>
<evidence type="ECO:0000259" key="5">
    <source>
        <dbReference type="PROSITE" id="PS50887"/>
    </source>
</evidence>
<dbReference type="Proteomes" id="UP000737171">
    <property type="component" value="Unassembled WGS sequence"/>
</dbReference>
<dbReference type="InterPro" id="IPR052155">
    <property type="entry name" value="Biofilm_reg_signaling"/>
</dbReference>
<protein>
    <submittedName>
        <fullName evidence="6">EAL domain-containing protein</fullName>
    </submittedName>
</protein>
<dbReference type="PROSITE" id="PS50887">
    <property type="entry name" value="GGDEF"/>
    <property type="match status" value="1"/>
</dbReference>
<dbReference type="PROSITE" id="PS50883">
    <property type="entry name" value="EAL"/>
    <property type="match status" value="1"/>
</dbReference>
<keyword evidence="2" id="KW-1133">Transmembrane helix</keyword>
<evidence type="ECO:0000256" key="1">
    <source>
        <dbReference type="SAM" id="Coils"/>
    </source>
</evidence>
<dbReference type="SMART" id="SM00267">
    <property type="entry name" value="GGDEF"/>
    <property type="match status" value="1"/>
</dbReference>
<sequence length="744" mass="82568">MRRLTLRRKLLISFAGIGLLVIALWGVGHQVIREAASRLESTLTAQVRPLARLNRLQSQISRIRVLEVELPRLTDLFAVSDHVELLSAESSGFERELASFLDELKPQDPTAAASLNEHWRRYRADLNNATRQARVMALDEVQRIATFESAPRFKSISHQLKALAERTEVRAADAFDQALAQQARQRSWFMWTAAIGLAALALWIGLLARSVSGRLSHLRDAATQLAERGEGAVGQPIAIAGDDELAELGAAFDTMRRKVAAREAALRAAHDELESRVAERTQELADTNQQLQREVDERRRAEGRLHYQAQYDGLTDLPNRMLAMDRLSQAMLACQRSGEHVVLVFLDLDDFKKVNDTLGHAVGDALLVQAAQRLRHAVRAQDTVARHGGDEFLVILGGLKSPEDAEAIAEKILQAFAPSFHLGESELVVTPSLGLAVYPEDGHDPSLLLRNADLAMYDAKEAGRNTWRFFNQLVHDRSVRLLAIEHRLRGALQRDELVLLYQPFVETSSHRVVGAEALLRWNSPDDGLVGPDAFISVAEHTGLIVEIGDWVMRRACAQLAAWRNAGAPDFRMAVNVSPRQFRGDKLLAQVRECLASHALPAGALQIEVTEGLLIRNQPEVRETLLALGELGVRLAMDDFGTGYSSLSYLKRFPFDTLKIDREFVRDLGQDPDDRALVTATIRMGKGLGLSVVAEGVETAQQLQFLAEQECDLVQGFLFGEPVHPAEFEERWLNRAVGDTPTHAA</sequence>
<dbReference type="Pfam" id="PF00990">
    <property type="entry name" value="GGDEF"/>
    <property type="match status" value="1"/>
</dbReference>
<dbReference type="Gene3D" id="3.20.20.450">
    <property type="entry name" value="EAL domain"/>
    <property type="match status" value="1"/>
</dbReference>
<dbReference type="SUPFAM" id="SSF55073">
    <property type="entry name" value="Nucleotide cyclase"/>
    <property type="match status" value="1"/>
</dbReference>
<dbReference type="EMBL" id="JABRWJ010000002">
    <property type="protein sequence ID" value="NRF67128.1"/>
    <property type="molecule type" value="Genomic_DNA"/>
</dbReference>
<accession>A0ABX2EET0</accession>
<keyword evidence="1" id="KW-0175">Coiled coil</keyword>
<dbReference type="Gene3D" id="6.10.340.10">
    <property type="match status" value="1"/>
</dbReference>
<dbReference type="Gene3D" id="3.30.70.270">
    <property type="match status" value="1"/>
</dbReference>
<evidence type="ECO:0000259" key="3">
    <source>
        <dbReference type="PROSITE" id="PS50883"/>
    </source>
</evidence>
<dbReference type="CDD" id="cd06225">
    <property type="entry name" value="HAMP"/>
    <property type="match status" value="1"/>
</dbReference>
<dbReference type="InterPro" id="IPR000160">
    <property type="entry name" value="GGDEF_dom"/>
</dbReference>
<evidence type="ECO:0000259" key="4">
    <source>
        <dbReference type="PROSITE" id="PS50885"/>
    </source>
</evidence>
<dbReference type="CDD" id="cd01949">
    <property type="entry name" value="GGDEF"/>
    <property type="match status" value="1"/>
</dbReference>
<dbReference type="InterPro" id="IPR003660">
    <property type="entry name" value="HAMP_dom"/>
</dbReference>
<dbReference type="CDD" id="cd01948">
    <property type="entry name" value="EAL"/>
    <property type="match status" value="1"/>
</dbReference>
<dbReference type="Pfam" id="PF00672">
    <property type="entry name" value="HAMP"/>
    <property type="match status" value="1"/>
</dbReference>
<dbReference type="InterPro" id="IPR029787">
    <property type="entry name" value="Nucleotide_cyclase"/>
</dbReference>
<gene>
    <name evidence="6" type="ORF">HLB44_09055</name>
</gene>
<evidence type="ECO:0000313" key="7">
    <source>
        <dbReference type="Proteomes" id="UP000737171"/>
    </source>
</evidence>
<feature type="coiled-coil region" evidence="1">
    <location>
        <begin position="270"/>
        <end position="304"/>
    </location>
</feature>
<evidence type="ECO:0000256" key="2">
    <source>
        <dbReference type="SAM" id="Phobius"/>
    </source>
</evidence>